<keyword evidence="2" id="KW-0560">Oxidoreductase</keyword>
<evidence type="ECO:0000313" key="4">
    <source>
        <dbReference type="Proteomes" id="UP000051380"/>
    </source>
</evidence>
<gene>
    <name evidence="3" type="ORF">AOQ72_16115</name>
</gene>
<dbReference type="PANTHER" id="PTHR42760:SF133">
    <property type="entry name" value="3-OXOACYL-[ACYL-CARRIER-PROTEIN] REDUCTASE"/>
    <property type="match status" value="1"/>
</dbReference>
<dbReference type="PROSITE" id="PS00061">
    <property type="entry name" value="ADH_SHORT"/>
    <property type="match status" value="1"/>
</dbReference>
<dbReference type="Proteomes" id="UP000051380">
    <property type="component" value="Unassembled WGS sequence"/>
</dbReference>
<comment type="similarity">
    <text evidence="1">Belongs to the short-chain dehydrogenases/reductases (SDR) family.</text>
</comment>
<evidence type="ECO:0000256" key="2">
    <source>
        <dbReference type="ARBA" id="ARBA00023002"/>
    </source>
</evidence>
<dbReference type="InterPro" id="IPR020904">
    <property type="entry name" value="Sc_DH/Rdtase_CS"/>
</dbReference>
<dbReference type="AlphaFoldDB" id="A0A0R3CRT0"/>
<evidence type="ECO:0000313" key="3">
    <source>
        <dbReference type="EMBL" id="KRP98892.1"/>
    </source>
</evidence>
<organism evidence="3 4">
    <name type="scientific">Bradyrhizobium yuanmingense</name>
    <dbReference type="NCBI Taxonomy" id="108015"/>
    <lineage>
        <taxon>Bacteria</taxon>
        <taxon>Pseudomonadati</taxon>
        <taxon>Pseudomonadota</taxon>
        <taxon>Alphaproteobacteria</taxon>
        <taxon>Hyphomicrobiales</taxon>
        <taxon>Nitrobacteraceae</taxon>
        <taxon>Bradyrhizobium</taxon>
    </lineage>
</organism>
<dbReference type="Gene3D" id="3.40.50.720">
    <property type="entry name" value="NAD(P)-binding Rossmann-like Domain"/>
    <property type="match status" value="1"/>
</dbReference>
<dbReference type="InterPro" id="IPR002347">
    <property type="entry name" value="SDR_fam"/>
</dbReference>
<dbReference type="EMBL" id="LJYF01000016">
    <property type="protein sequence ID" value="KRP98892.1"/>
    <property type="molecule type" value="Genomic_DNA"/>
</dbReference>
<dbReference type="GO" id="GO:0048038">
    <property type="term" value="F:quinone binding"/>
    <property type="evidence" value="ECO:0007669"/>
    <property type="project" value="TreeGrafter"/>
</dbReference>
<proteinExistence type="inferred from homology"/>
<accession>A0A0R3CRT0</accession>
<dbReference type="OrthoDB" id="9792355at2"/>
<comment type="caution">
    <text evidence="3">The sequence shown here is derived from an EMBL/GenBank/DDBJ whole genome shotgun (WGS) entry which is preliminary data.</text>
</comment>
<evidence type="ECO:0000256" key="1">
    <source>
        <dbReference type="ARBA" id="ARBA00006484"/>
    </source>
</evidence>
<dbReference type="PRINTS" id="PR00081">
    <property type="entry name" value="GDHRDH"/>
</dbReference>
<reference evidence="3 4" key="1">
    <citation type="submission" date="2015-09" db="EMBL/GenBank/DDBJ databases">
        <title>Draft Genome Sequence of the Strain BR 3267 (Bradyrhizobium yuanmingense) recommended as inoculant for cowpea in Brazil.</title>
        <authorList>
            <person name="Simoes-Araujo J.L."/>
            <person name="Zilli J.E."/>
        </authorList>
    </citation>
    <scope>NUCLEOTIDE SEQUENCE [LARGE SCALE GENOMIC DNA]</scope>
    <source>
        <strain evidence="3 4">BR3267</strain>
    </source>
</reference>
<dbReference type="FunFam" id="3.40.50.720:FF:000084">
    <property type="entry name" value="Short-chain dehydrogenase reductase"/>
    <property type="match status" value="1"/>
</dbReference>
<dbReference type="GO" id="GO:0006633">
    <property type="term" value="P:fatty acid biosynthetic process"/>
    <property type="evidence" value="ECO:0007669"/>
    <property type="project" value="TreeGrafter"/>
</dbReference>
<dbReference type="PANTHER" id="PTHR42760">
    <property type="entry name" value="SHORT-CHAIN DEHYDROGENASES/REDUCTASES FAMILY MEMBER"/>
    <property type="match status" value="1"/>
</dbReference>
<dbReference type="Pfam" id="PF13561">
    <property type="entry name" value="adh_short_C2"/>
    <property type="match status" value="1"/>
</dbReference>
<name>A0A0R3CRT0_9BRAD</name>
<protein>
    <submittedName>
        <fullName evidence="3">3-oxoacyl-ACP reductase</fullName>
    </submittedName>
</protein>
<dbReference type="InterPro" id="IPR036291">
    <property type="entry name" value="NAD(P)-bd_dom_sf"/>
</dbReference>
<dbReference type="GO" id="GO:0016616">
    <property type="term" value="F:oxidoreductase activity, acting on the CH-OH group of donors, NAD or NADP as acceptor"/>
    <property type="evidence" value="ECO:0007669"/>
    <property type="project" value="TreeGrafter"/>
</dbReference>
<dbReference type="SUPFAM" id="SSF51735">
    <property type="entry name" value="NAD(P)-binding Rossmann-fold domains"/>
    <property type="match status" value="1"/>
</dbReference>
<dbReference type="CDD" id="cd05233">
    <property type="entry name" value="SDR_c"/>
    <property type="match status" value="1"/>
</dbReference>
<sequence length="250" mass="26351">MDLSGKHAAVTGGSSGIGAAVVRSLAAAGASVSVMARKRSHSAEAEKMYDDPKVAFIELDVSDSKAVTRVFADLAARNGIDIAVLAAGLLSAGKLLDTDDETWRRTMAVNLDGLFYTARESIRHMMTQGRGGKVVSIGSISGYQGNQGFAAYCTSKGGALNFTRQVAMDYALHGINVNAVAPGFIYTPMTDIYDKNTKAKFAAQTPDGKWGTPQQIADAVMFLSSNLADHIHGQSILVDGGWTLGVFTQP</sequence>
<dbReference type="PRINTS" id="PR00080">
    <property type="entry name" value="SDRFAMILY"/>
</dbReference>